<reference evidence="6" key="1">
    <citation type="submission" date="2023-01" db="EMBL/GenBank/DDBJ databases">
        <title>Metagenome sequencing of chrysophaentin producing Chrysophaeum taylorii.</title>
        <authorList>
            <person name="Davison J."/>
            <person name="Bewley C."/>
        </authorList>
    </citation>
    <scope>NUCLEOTIDE SEQUENCE</scope>
    <source>
        <strain evidence="6">NIES-1699</strain>
    </source>
</reference>
<dbReference type="PANTHER" id="PTHR36220">
    <property type="entry name" value="UNNAMED PRODUCT"/>
    <property type="match status" value="1"/>
</dbReference>
<evidence type="ECO:0000256" key="1">
    <source>
        <dbReference type="ARBA" id="ARBA00022729"/>
    </source>
</evidence>
<accession>A0AAD7ULH7</accession>
<dbReference type="EMBL" id="JAQMWT010000065">
    <property type="protein sequence ID" value="KAJ8611723.1"/>
    <property type="molecule type" value="Genomic_DNA"/>
</dbReference>
<protein>
    <recommendedName>
        <fullName evidence="8">FG-GAP repeat protein</fullName>
    </recommendedName>
</protein>
<name>A0AAD7ULH7_9STRA</name>
<sequence length="951" mass="98766">MNIVAISALAVAAALEASQVAKLLASDGASGDYFGSSTAVYESMIIVGAFRDDNSNGQDTGAAYVFNATTQVAKLVSGESSDFFGWSVSIFNSTIVAGAYDDDDLGSDAGAVYVFEGSSFVQTAKLTASDGQAGGRFGYAVSVYDGTVAVGAPGVSSHVGAAYVFDNHAERCRLNASDGQVDNVFGSAIAIYENVTVVGAYRDGQNDTGAAYVFEGCVEVAKLTASDADNNDYFGDAVAIYNRTIVVGVRYDDDIGTNAGAVYVFDYEDGAYALSAKLTASDGEPKNKFGYSVAIFDGAIIAGATRVNNAGAAYVFEYADGSYVQRTVLNASDTAKDDYFGCSCGVYDGLVVVGACGDADLGYEAGSAYVFEIVPSPTATPSTAAPSLSPLPSEATFRPSSIPTPFPTPLPSAETYLLGTTSPSASPTRVPSLHLTAIPSRGSTAAPTSYPEVPPTCCAVDASVGVTQNGAYFGSHNITIGLTHRVADDQSPFGVAHVRSHSTTDDNTVGLAHCGTDQLSLLGAPYVRTLGATICIAQRGADNNMSVSVAHVLAHPVSDNVSFGLANRSANQLSRDVTHSRPCCAVEVSVSVTHNGAISGSDKVTVGLTHRVADYQSPLSVAHIRSHSATDDNTIGITQCGTDQLSLGATYVRSLSNSITIRIAQHGADIITRSVACIYDFSAPDNISFGLANHSANQLSLGITHTSDDNTIGLAYFDTSQLSLGAAHVRSLSNSISIRIAQRHAKIISLSASYIVDVSAPDNIPFGLANHSVNQLSLGITHTSDDNTIGLAYFGTSQLPLGAAHVRSLSNSISIRIAQHGADIITRSVACIYDFSAPDNISFGLANHSANQLSLGITHTSDDNTIGLAYVGTSQLSLGATYVRALFNSISIRIAQHGADIITRSVGCIYDFSAPDNISFGLANHSANQLSLGITHSEARFASDNVTFEIP</sequence>
<keyword evidence="3" id="KW-0325">Glycoprotein</keyword>
<dbReference type="InterPro" id="IPR013519">
    <property type="entry name" value="Int_alpha_beta-p"/>
</dbReference>
<evidence type="ECO:0000256" key="2">
    <source>
        <dbReference type="ARBA" id="ARBA00022737"/>
    </source>
</evidence>
<comment type="caution">
    <text evidence="6">The sequence shown here is derived from an EMBL/GenBank/DDBJ whole genome shotgun (WGS) entry which is preliminary data.</text>
</comment>
<dbReference type="InterPro" id="IPR028994">
    <property type="entry name" value="Integrin_alpha_N"/>
</dbReference>
<dbReference type="Proteomes" id="UP001230188">
    <property type="component" value="Unassembled WGS sequence"/>
</dbReference>
<evidence type="ECO:0000256" key="3">
    <source>
        <dbReference type="ARBA" id="ARBA00023180"/>
    </source>
</evidence>
<evidence type="ECO:0008006" key="8">
    <source>
        <dbReference type="Google" id="ProtNLM"/>
    </source>
</evidence>
<dbReference type="InterPro" id="IPR013517">
    <property type="entry name" value="FG-GAP"/>
</dbReference>
<keyword evidence="2" id="KW-0677">Repeat</keyword>
<dbReference type="AlphaFoldDB" id="A0AAD7ULH7"/>
<dbReference type="Pfam" id="PF14312">
    <property type="entry name" value="FG-GAP_2"/>
    <property type="match status" value="7"/>
</dbReference>
<gene>
    <name evidence="6" type="ORF">CTAYLR_009192</name>
</gene>
<evidence type="ECO:0000313" key="6">
    <source>
        <dbReference type="EMBL" id="KAJ8611723.1"/>
    </source>
</evidence>
<feature type="signal peptide" evidence="5">
    <location>
        <begin position="1"/>
        <end position="17"/>
    </location>
</feature>
<dbReference type="PROSITE" id="PS51470">
    <property type="entry name" value="FG_GAP"/>
    <property type="match status" value="1"/>
</dbReference>
<feature type="repeat" description="FG-GAP" evidence="4">
    <location>
        <begin position="123"/>
        <end position="174"/>
    </location>
</feature>
<feature type="chain" id="PRO_5042164041" description="FG-GAP repeat protein" evidence="5">
    <location>
        <begin position="18"/>
        <end position="951"/>
    </location>
</feature>
<evidence type="ECO:0000313" key="7">
    <source>
        <dbReference type="Proteomes" id="UP001230188"/>
    </source>
</evidence>
<keyword evidence="7" id="KW-1185">Reference proteome</keyword>
<keyword evidence="1 5" id="KW-0732">Signal</keyword>
<evidence type="ECO:0000256" key="4">
    <source>
        <dbReference type="PROSITE-ProRule" id="PRU00803"/>
    </source>
</evidence>
<evidence type="ECO:0000256" key="5">
    <source>
        <dbReference type="SAM" id="SignalP"/>
    </source>
</evidence>
<dbReference type="SMART" id="SM00191">
    <property type="entry name" value="Int_alpha"/>
    <property type="match status" value="5"/>
</dbReference>
<dbReference type="PANTHER" id="PTHR36220:SF1">
    <property type="entry name" value="GAMMA TUBULIN COMPLEX COMPONENT C-TERMINAL DOMAIN-CONTAINING PROTEIN"/>
    <property type="match status" value="1"/>
</dbReference>
<dbReference type="Gene3D" id="2.130.10.130">
    <property type="entry name" value="Integrin alpha, N-terminal"/>
    <property type="match status" value="2"/>
</dbReference>
<organism evidence="6 7">
    <name type="scientific">Chrysophaeum taylorii</name>
    <dbReference type="NCBI Taxonomy" id="2483200"/>
    <lineage>
        <taxon>Eukaryota</taxon>
        <taxon>Sar</taxon>
        <taxon>Stramenopiles</taxon>
        <taxon>Ochrophyta</taxon>
        <taxon>Pelagophyceae</taxon>
        <taxon>Pelagomonadales</taxon>
        <taxon>Pelagomonadaceae</taxon>
        <taxon>Chrysophaeum</taxon>
    </lineage>
</organism>
<proteinExistence type="predicted"/>